<dbReference type="RefSeq" id="WP_209851038.1">
    <property type="nucleotide sequence ID" value="NZ_CBCRVE010000004.1"/>
</dbReference>
<proteinExistence type="inferred from homology"/>
<dbReference type="InterPro" id="IPR037038">
    <property type="entry name" value="HepT-like_sf"/>
</dbReference>
<evidence type="ECO:0000256" key="2">
    <source>
        <dbReference type="ARBA" id="ARBA00022722"/>
    </source>
</evidence>
<dbReference type="PANTHER" id="PTHR33397">
    <property type="entry name" value="UPF0331 PROTEIN YUTE"/>
    <property type="match status" value="1"/>
</dbReference>
<comment type="similarity">
    <text evidence="4">Belongs to the HepT RNase toxin family.</text>
</comment>
<sequence>MYYVNQEQIHRRLNMIPDITSALRNMAEKWDGSLLLAFAQERAIHLAIEVVTDVGSYLIDGFIMRDASSYEDIIEIIHEEKVIGDDIFESLMELVRFRKPLVQEYYNLERSSLHSLTAVMPDVLTQFAESVLHYLAAEL</sequence>
<keyword evidence="6" id="KW-1185">Reference proteome</keyword>
<keyword evidence="1" id="KW-1277">Toxin-antitoxin system</keyword>
<dbReference type="InterPro" id="IPR008201">
    <property type="entry name" value="HepT-like"/>
</dbReference>
<evidence type="ECO:0000313" key="6">
    <source>
        <dbReference type="Proteomes" id="UP001519273"/>
    </source>
</evidence>
<accession>A0ABS4H5I8</accession>
<dbReference type="Proteomes" id="UP001519273">
    <property type="component" value="Unassembled WGS sequence"/>
</dbReference>
<dbReference type="EMBL" id="JAGGKP010000007">
    <property type="protein sequence ID" value="MBP1937786.1"/>
    <property type="molecule type" value="Genomic_DNA"/>
</dbReference>
<dbReference type="Pfam" id="PF01934">
    <property type="entry name" value="HepT-like"/>
    <property type="match status" value="1"/>
</dbReference>
<evidence type="ECO:0000313" key="5">
    <source>
        <dbReference type="EMBL" id="MBP1937786.1"/>
    </source>
</evidence>
<evidence type="ECO:0000256" key="3">
    <source>
        <dbReference type="ARBA" id="ARBA00022801"/>
    </source>
</evidence>
<name>A0ABS4H5I8_9BACL</name>
<dbReference type="PANTHER" id="PTHR33397:SF5">
    <property type="entry name" value="RNASE YUTE-RELATED"/>
    <property type="match status" value="1"/>
</dbReference>
<keyword evidence="2" id="KW-0540">Nuclease</keyword>
<dbReference type="Gene3D" id="1.20.120.580">
    <property type="entry name" value="bsu32300-like"/>
    <property type="match status" value="1"/>
</dbReference>
<dbReference type="InterPro" id="IPR052379">
    <property type="entry name" value="Type_VII_TA_RNase"/>
</dbReference>
<keyword evidence="3" id="KW-0378">Hydrolase</keyword>
<organism evidence="5 6">
    <name type="scientific">Paenibacillus sediminis</name>
    <dbReference type="NCBI Taxonomy" id="664909"/>
    <lineage>
        <taxon>Bacteria</taxon>
        <taxon>Bacillati</taxon>
        <taxon>Bacillota</taxon>
        <taxon>Bacilli</taxon>
        <taxon>Bacillales</taxon>
        <taxon>Paenibacillaceae</taxon>
        <taxon>Paenibacillus</taxon>
    </lineage>
</organism>
<reference evidence="5 6" key="1">
    <citation type="submission" date="2021-03" db="EMBL/GenBank/DDBJ databases">
        <title>Genomic Encyclopedia of Type Strains, Phase IV (KMG-IV): sequencing the most valuable type-strain genomes for metagenomic binning, comparative biology and taxonomic classification.</title>
        <authorList>
            <person name="Goeker M."/>
        </authorList>
    </citation>
    <scope>NUCLEOTIDE SEQUENCE [LARGE SCALE GENOMIC DNA]</scope>
    <source>
        <strain evidence="5 6">DSM 23491</strain>
    </source>
</reference>
<protein>
    <submittedName>
        <fullName evidence="5">Uncharacterized protein YutE (UPF0331/DUF86 family)</fullName>
    </submittedName>
</protein>
<evidence type="ECO:0000256" key="1">
    <source>
        <dbReference type="ARBA" id="ARBA00022649"/>
    </source>
</evidence>
<gene>
    <name evidence="5" type="ORF">J2Z20_002701</name>
</gene>
<comment type="caution">
    <text evidence="5">The sequence shown here is derived from an EMBL/GenBank/DDBJ whole genome shotgun (WGS) entry which is preliminary data.</text>
</comment>
<evidence type="ECO:0000256" key="4">
    <source>
        <dbReference type="ARBA" id="ARBA00024207"/>
    </source>
</evidence>